<dbReference type="EMBL" id="CAJVRL010000045">
    <property type="protein sequence ID" value="CAG8952427.1"/>
    <property type="molecule type" value="Genomic_DNA"/>
</dbReference>
<dbReference type="Proteomes" id="UP000696280">
    <property type="component" value="Unassembled WGS sequence"/>
</dbReference>
<accession>A0A9N9KUU4</accession>
<keyword evidence="2" id="KW-1185">Reference proteome</keyword>
<name>A0A9N9KUU4_9HELO</name>
<organism evidence="1 2">
    <name type="scientific">Hymenoscyphus fraxineus</name>
    <dbReference type="NCBI Taxonomy" id="746836"/>
    <lineage>
        <taxon>Eukaryota</taxon>
        <taxon>Fungi</taxon>
        <taxon>Dikarya</taxon>
        <taxon>Ascomycota</taxon>
        <taxon>Pezizomycotina</taxon>
        <taxon>Leotiomycetes</taxon>
        <taxon>Helotiales</taxon>
        <taxon>Helotiaceae</taxon>
        <taxon>Hymenoscyphus</taxon>
    </lineage>
</organism>
<dbReference type="AlphaFoldDB" id="A0A9N9KUU4"/>
<protein>
    <submittedName>
        <fullName evidence="1">Uncharacterized protein</fullName>
    </submittedName>
</protein>
<evidence type="ECO:0000313" key="2">
    <source>
        <dbReference type="Proteomes" id="UP000696280"/>
    </source>
</evidence>
<comment type="caution">
    <text evidence="1">The sequence shown here is derived from an EMBL/GenBank/DDBJ whole genome shotgun (WGS) entry which is preliminary data.</text>
</comment>
<sequence>MSGTDPRQRKSDPVTETHNRKLLKGFNSVRPSELPEIFAHVRTQSKLLAVCIYHRSNFVFNGAHLVLECGWELDTKRLNNKFTMVDTYKMCGPDWPLILAAKEESRGLNHMGCIWAGQAWNALDSPR</sequence>
<gene>
    <name evidence="1" type="ORF">HYFRA_00001174</name>
</gene>
<proteinExistence type="predicted"/>
<reference evidence="1" key="1">
    <citation type="submission" date="2021-07" db="EMBL/GenBank/DDBJ databases">
        <authorList>
            <person name="Durling M."/>
        </authorList>
    </citation>
    <scope>NUCLEOTIDE SEQUENCE</scope>
</reference>
<evidence type="ECO:0000313" key="1">
    <source>
        <dbReference type="EMBL" id="CAG8952427.1"/>
    </source>
</evidence>